<dbReference type="AlphaFoldDB" id="A0A7Y0Q5E0"/>
<evidence type="ECO:0000256" key="4">
    <source>
        <dbReference type="ARBA" id="ARBA00023239"/>
    </source>
</evidence>
<accession>A0A7Y0Q5E0</accession>
<evidence type="ECO:0000256" key="3">
    <source>
        <dbReference type="ARBA" id="ARBA00022833"/>
    </source>
</evidence>
<gene>
    <name evidence="6" type="ORF">HII17_01450</name>
</gene>
<evidence type="ECO:0000313" key="7">
    <source>
        <dbReference type="Proteomes" id="UP000568664"/>
    </source>
</evidence>
<comment type="caution">
    <text evidence="6">The sequence shown here is derived from an EMBL/GenBank/DDBJ whole genome shotgun (WGS) entry which is preliminary data.</text>
</comment>
<name>A0A7Y0Q5E0_9GAMM</name>
<keyword evidence="7" id="KW-1185">Reference proteome</keyword>
<dbReference type="InterPro" id="IPR011057">
    <property type="entry name" value="Mss4-like_sf"/>
</dbReference>
<evidence type="ECO:0000313" key="6">
    <source>
        <dbReference type="EMBL" id="NMP30213.1"/>
    </source>
</evidence>
<comment type="similarity">
    <text evidence="1">Belongs to the Gfa family.</text>
</comment>
<feature type="domain" description="CENP-V/GFA" evidence="5">
    <location>
        <begin position="3"/>
        <end position="111"/>
    </location>
</feature>
<dbReference type="EMBL" id="JABBXH010000001">
    <property type="protein sequence ID" value="NMP30213.1"/>
    <property type="molecule type" value="Genomic_DNA"/>
</dbReference>
<dbReference type="Pfam" id="PF04828">
    <property type="entry name" value="GFA"/>
    <property type="match status" value="1"/>
</dbReference>
<protein>
    <submittedName>
        <fullName evidence="6">GFA family protein</fullName>
    </submittedName>
</protein>
<dbReference type="PROSITE" id="PS51891">
    <property type="entry name" value="CENP_V_GFA"/>
    <property type="match status" value="1"/>
</dbReference>
<sequence>MNITGGCHCGEIQYQAEVDSDKVMICHCTDCQRLSGSAFRTVVVSKLDGLEITRGQVKEYVKTADSGNQRAQGFCGNCGSAIYATSVEAGPKVYGIRLGTVDQQSNLPPKAQIWCRSKLSWIPSIKAIKAFTTIP</sequence>
<dbReference type="Gene3D" id="3.90.1590.10">
    <property type="entry name" value="glutathione-dependent formaldehyde- activating enzyme (gfa)"/>
    <property type="match status" value="1"/>
</dbReference>
<dbReference type="PANTHER" id="PTHR33337:SF40">
    <property type="entry name" value="CENP-V_GFA DOMAIN-CONTAINING PROTEIN-RELATED"/>
    <property type="match status" value="1"/>
</dbReference>
<evidence type="ECO:0000256" key="2">
    <source>
        <dbReference type="ARBA" id="ARBA00022723"/>
    </source>
</evidence>
<keyword evidence="3" id="KW-0862">Zinc</keyword>
<proteinExistence type="inferred from homology"/>
<evidence type="ECO:0000259" key="5">
    <source>
        <dbReference type="PROSITE" id="PS51891"/>
    </source>
</evidence>
<dbReference type="Proteomes" id="UP000568664">
    <property type="component" value="Unassembled WGS sequence"/>
</dbReference>
<keyword evidence="4" id="KW-0456">Lyase</keyword>
<evidence type="ECO:0000256" key="1">
    <source>
        <dbReference type="ARBA" id="ARBA00005495"/>
    </source>
</evidence>
<organism evidence="6 7">
    <name type="scientific">Thalassotalea algicola</name>
    <dbReference type="NCBI Taxonomy" id="2716224"/>
    <lineage>
        <taxon>Bacteria</taxon>
        <taxon>Pseudomonadati</taxon>
        <taxon>Pseudomonadota</taxon>
        <taxon>Gammaproteobacteria</taxon>
        <taxon>Alteromonadales</taxon>
        <taxon>Colwelliaceae</taxon>
        <taxon>Thalassotalea</taxon>
    </lineage>
</organism>
<dbReference type="InterPro" id="IPR006913">
    <property type="entry name" value="CENP-V/GFA"/>
</dbReference>
<reference evidence="6 7" key="1">
    <citation type="submission" date="2020-04" db="EMBL/GenBank/DDBJ databases">
        <title>Thalassotalea sp. M1531, isolated from the surface of marine red alga.</title>
        <authorList>
            <person name="Pang L."/>
            <person name="Lu D.-C."/>
        </authorList>
    </citation>
    <scope>NUCLEOTIDE SEQUENCE [LARGE SCALE GENOMIC DNA]</scope>
    <source>
        <strain evidence="6 7">M1531</strain>
    </source>
</reference>
<dbReference type="GO" id="GO:0046872">
    <property type="term" value="F:metal ion binding"/>
    <property type="evidence" value="ECO:0007669"/>
    <property type="project" value="UniProtKB-KW"/>
</dbReference>
<dbReference type="PANTHER" id="PTHR33337">
    <property type="entry name" value="GFA DOMAIN-CONTAINING PROTEIN"/>
    <property type="match status" value="1"/>
</dbReference>
<keyword evidence="2" id="KW-0479">Metal-binding</keyword>
<dbReference type="SUPFAM" id="SSF51316">
    <property type="entry name" value="Mss4-like"/>
    <property type="match status" value="1"/>
</dbReference>
<dbReference type="GO" id="GO:0016846">
    <property type="term" value="F:carbon-sulfur lyase activity"/>
    <property type="evidence" value="ECO:0007669"/>
    <property type="project" value="InterPro"/>
</dbReference>